<evidence type="ECO:0000256" key="2">
    <source>
        <dbReference type="ARBA" id="ARBA00023315"/>
    </source>
</evidence>
<sequence length="166" mass="19590">MLKIISTKDYQVILKLNKSVHDLHVQLYPEHFKQYDETVIGGFFQSIINNPQFLFLLVEDEGEYRGYAWVEYKDYPESPFTKSRQSIYVHHLNILESHKGKGYGSHLMNAIYEIARKNGRTKVELDYWVGNGAAEKFYEKEGFQSYREYVFKDLAMLKANVDFLKV</sequence>
<dbReference type="InterPro" id="IPR050680">
    <property type="entry name" value="YpeA/RimI_acetyltransf"/>
</dbReference>
<keyword evidence="5" id="KW-1185">Reference proteome</keyword>
<dbReference type="PANTHER" id="PTHR43420:SF47">
    <property type="entry name" value="N-ACETYLTRANSFERASE DOMAIN-CONTAINING PROTEIN"/>
    <property type="match status" value="1"/>
</dbReference>
<reference evidence="4 5" key="1">
    <citation type="submission" date="2021-06" db="EMBL/GenBank/DDBJ databases">
        <title>Bacillus sp. RD4P76, an endophyte from a halophyte.</title>
        <authorList>
            <person name="Sun J.-Q."/>
        </authorList>
    </citation>
    <scope>NUCLEOTIDE SEQUENCE [LARGE SCALE GENOMIC DNA]</scope>
    <source>
        <strain evidence="4 5">CGMCC 1.15917</strain>
    </source>
</reference>
<name>A0ABS6JLR1_9BACI</name>
<evidence type="ECO:0000313" key="5">
    <source>
        <dbReference type="Proteomes" id="UP000784880"/>
    </source>
</evidence>
<dbReference type="PROSITE" id="PS51186">
    <property type="entry name" value="GNAT"/>
    <property type="match status" value="1"/>
</dbReference>
<gene>
    <name evidence="4" type="ORF">KS419_22935</name>
</gene>
<dbReference type="EMBL" id="JAHQCS010000180">
    <property type="protein sequence ID" value="MBU9714604.1"/>
    <property type="molecule type" value="Genomic_DNA"/>
</dbReference>
<accession>A0ABS6JLR1</accession>
<keyword evidence="1" id="KW-0808">Transferase</keyword>
<organism evidence="4 5">
    <name type="scientific">Evansella tamaricis</name>
    <dbReference type="NCBI Taxonomy" id="2069301"/>
    <lineage>
        <taxon>Bacteria</taxon>
        <taxon>Bacillati</taxon>
        <taxon>Bacillota</taxon>
        <taxon>Bacilli</taxon>
        <taxon>Bacillales</taxon>
        <taxon>Bacillaceae</taxon>
        <taxon>Evansella</taxon>
    </lineage>
</organism>
<dbReference type="CDD" id="cd04301">
    <property type="entry name" value="NAT_SF"/>
    <property type="match status" value="1"/>
</dbReference>
<evidence type="ECO:0000259" key="3">
    <source>
        <dbReference type="PROSITE" id="PS51186"/>
    </source>
</evidence>
<proteinExistence type="predicted"/>
<comment type="caution">
    <text evidence="4">The sequence shown here is derived from an EMBL/GenBank/DDBJ whole genome shotgun (WGS) entry which is preliminary data.</text>
</comment>
<feature type="domain" description="N-acetyltransferase" evidence="3">
    <location>
        <begin position="11"/>
        <end position="161"/>
    </location>
</feature>
<dbReference type="Pfam" id="PF00583">
    <property type="entry name" value="Acetyltransf_1"/>
    <property type="match status" value="1"/>
</dbReference>
<dbReference type="Proteomes" id="UP000784880">
    <property type="component" value="Unassembled WGS sequence"/>
</dbReference>
<protein>
    <submittedName>
        <fullName evidence="4">GNAT family N-acetyltransferase</fullName>
    </submittedName>
</protein>
<dbReference type="PANTHER" id="PTHR43420">
    <property type="entry name" value="ACETYLTRANSFERASE"/>
    <property type="match status" value="1"/>
</dbReference>
<dbReference type="InterPro" id="IPR000182">
    <property type="entry name" value="GNAT_dom"/>
</dbReference>
<evidence type="ECO:0000313" key="4">
    <source>
        <dbReference type="EMBL" id="MBU9714604.1"/>
    </source>
</evidence>
<keyword evidence="2" id="KW-0012">Acyltransferase</keyword>
<evidence type="ECO:0000256" key="1">
    <source>
        <dbReference type="ARBA" id="ARBA00022679"/>
    </source>
</evidence>